<keyword evidence="1" id="KW-0732">Signal</keyword>
<evidence type="ECO:0008006" key="4">
    <source>
        <dbReference type="Google" id="ProtNLM"/>
    </source>
</evidence>
<evidence type="ECO:0000313" key="3">
    <source>
        <dbReference type="Proteomes" id="UP000195521"/>
    </source>
</evidence>
<comment type="caution">
    <text evidence="2">The sequence shown here is derived from an EMBL/GenBank/DDBJ whole genome shotgun (WGS) entry which is preliminary data.</text>
</comment>
<gene>
    <name evidence="2" type="ORF">PGO_146930</name>
</gene>
<name>A0A1Y1JU14_PLAGO</name>
<sequence length="162" mass="18626">MKFFFLILSIWSLCCTNKDNTCKKYSGKSIEGKLLYLRDGRILTEGAQSNIYSKCNNENVKLSNDMKSKDEEDQKNVTNVKGCFGSTNIVTHAMLPEEKKYFNNKKNNVNITKKTFNKSKKDDDIITPLLLAELMLREPGKGIDIIMLYVGAFLKYSYGRYF</sequence>
<evidence type="ECO:0000256" key="1">
    <source>
        <dbReference type="SAM" id="SignalP"/>
    </source>
</evidence>
<proteinExistence type="predicted"/>
<feature type="chain" id="PRO_5012982611" description="Variable surface protein" evidence="1">
    <location>
        <begin position="17"/>
        <end position="162"/>
    </location>
</feature>
<organism evidence="2 3">
    <name type="scientific">Plasmodium gonderi</name>
    <dbReference type="NCBI Taxonomy" id="77519"/>
    <lineage>
        <taxon>Eukaryota</taxon>
        <taxon>Sar</taxon>
        <taxon>Alveolata</taxon>
        <taxon>Apicomplexa</taxon>
        <taxon>Aconoidasida</taxon>
        <taxon>Haemosporida</taxon>
        <taxon>Plasmodiidae</taxon>
        <taxon>Plasmodium</taxon>
        <taxon>Plasmodium (Plasmodium)</taxon>
    </lineage>
</organism>
<dbReference type="EMBL" id="BDQF01000015">
    <property type="protein sequence ID" value="GAW83893.1"/>
    <property type="molecule type" value="Genomic_DNA"/>
</dbReference>
<reference evidence="3" key="1">
    <citation type="submission" date="2017-04" db="EMBL/GenBank/DDBJ databases">
        <title>Plasmodium gonderi genome.</title>
        <authorList>
            <person name="Arisue N."/>
            <person name="Honma H."/>
            <person name="Kawai S."/>
            <person name="Tougan T."/>
            <person name="Tanabe K."/>
            <person name="Horii T."/>
        </authorList>
    </citation>
    <scope>NUCLEOTIDE SEQUENCE [LARGE SCALE GENOMIC DNA]</scope>
    <source>
        <strain evidence="3">ATCC 30045</strain>
    </source>
</reference>
<evidence type="ECO:0000313" key="2">
    <source>
        <dbReference type="EMBL" id="GAW83893.1"/>
    </source>
</evidence>
<dbReference type="RefSeq" id="XP_028546482.1">
    <property type="nucleotide sequence ID" value="XM_028690681.1"/>
</dbReference>
<protein>
    <recommendedName>
        <fullName evidence="4">Variable surface protein</fullName>
    </recommendedName>
</protein>
<keyword evidence="3" id="KW-1185">Reference proteome</keyword>
<feature type="signal peptide" evidence="1">
    <location>
        <begin position="1"/>
        <end position="16"/>
    </location>
</feature>
<dbReference type="GeneID" id="39750641"/>
<dbReference type="OrthoDB" id="382803at2759"/>
<accession>A0A1Y1JU14</accession>
<dbReference type="Proteomes" id="UP000195521">
    <property type="component" value="Unassembled WGS sequence"/>
</dbReference>
<dbReference type="AlphaFoldDB" id="A0A1Y1JU14"/>
<dbReference type="OMA" id="YAGGFLK"/>